<feature type="transmembrane region" description="Helical" evidence="2">
    <location>
        <begin position="92"/>
        <end position="115"/>
    </location>
</feature>
<feature type="transmembrane region" description="Helical" evidence="2">
    <location>
        <begin position="182"/>
        <end position="201"/>
    </location>
</feature>
<dbReference type="InterPro" id="IPR000620">
    <property type="entry name" value="EamA_dom"/>
</dbReference>
<feature type="transmembrane region" description="Helical" evidence="2">
    <location>
        <begin position="270"/>
        <end position="286"/>
    </location>
</feature>
<dbReference type="Pfam" id="PF00892">
    <property type="entry name" value="EamA"/>
    <property type="match status" value="2"/>
</dbReference>
<dbReference type="GO" id="GO:0016020">
    <property type="term" value="C:membrane"/>
    <property type="evidence" value="ECO:0007669"/>
    <property type="project" value="InterPro"/>
</dbReference>
<reference evidence="4" key="1">
    <citation type="submission" date="2016-10" db="EMBL/GenBank/DDBJ databases">
        <authorList>
            <person name="de Groot N.N."/>
        </authorList>
    </citation>
    <scope>NUCLEOTIDE SEQUENCE [LARGE SCALE GENOMIC DNA]</scope>
    <source>
        <strain evidence="4">DSM 2784</strain>
    </source>
</reference>
<evidence type="ECO:0000256" key="1">
    <source>
        <dbReference type="ARBA" id="ARBA00007362"/>
    </source>
</evidence>
<feature type="transmembrane region" description="Helical" evidence="2">
    <location>
        <begin position="127"/>
        <end position="144"/>
    </location>
</feature>
<protein>
    <submittedName>
        <fullName evidence="4">Threonine/homoserine efflux transporter RhtA</fullName>
    </submittedName>
</protein>
<dbReference type="PANTHER" id="PTHR22911">
    <property type="entry name" value="ACYL-MALONYL CONDENSING ENZYME-RELATED"/>
    <property type="match status" value="1"/>
</dbReference>
<organism evidence="4 5">
    <name type="scientific">Acidaminobacter hydrogenoformans DSM 2784</name>
    <dbReference type="NCBI Taxonomy" id="1120920"/>
    <lineage>
        <taxon>Bacteria</taxon>
        <taxon>Bacillati</taxon>
        <taxon>Bacillota</taxon>
        <taxon>Clostridia</taxon>
        <taxon>Peptostreptococcales</taxon>
        <taxon>Acidaminobacteraceae</taxon>
        <taxon>Acidaminobacter</taxon>
    </lineage>
</organism>
<dbReference type="SUPFAM" id="SSF103481">
    <property type="entry name" value="Multidrug resistance efflux transporter EmrE"/>
    <property type="match status" value="2"/>
</dbReference>
<dbReference type="EMBL" id="FMWL01000007">
    <property type="protein sequence ID" value="SCZ79403.1"/>
    <property type="molecule type" value="Genomic_DNA"/>
</dbReference>
<dbReference type="STRING" id="1120920.SAMN03080599_01736"/>
<keyword evidence="2" id="KW-0812">Transmembrane</keyword>
<sequence>MTLNKPVIFVATAAFLWGLIGLFGTLLGRAGITSLEIVAIRAVFSGVFLTLYWMVRDRSVLKIRPNDLKYFAGTGLLSFLVFNYFFFTTMQLTSIAVSVTLLYTCPIFVVLLSRLFFKEPLTRSKGLALLLTLLGCALVTGLIGQPLDSVPLKGILTGLLSGLTFALYSIFSKMALARSSSATVTTYTFIVASVGILFLVPPTFFVKLFQTPSLLISGMSLSLISTVVPFLLYTRAVQSIEAGRAALITTLEPVVAALLGYLVFNEPMGALKITGILLVAAGVLIVQRPSSASLSEA</sequence>
<dbReference type="Proteomes" id="UP000199208">
    <property type="component" value="Unassembled WGS sequence"/>
</dbReference>
<name>A0A1G5RZG1_9FIRM</name>
<keyword evidence="5" id="KW-1185">Reference proteome</keyword>
<evidence type="ECO:0000313" key="5">
    <source>
        <dbReference type="Proteomes" id="UP000199208"/>
    </source>
</evidence>
<keyword evidence="2" id="KW-1133">Transmembrane helix</keyword>
<comment type="similarity">
    <text evidence="1">Belongs to the EamA transporter family.</text>
</comment>
<feature type="transmembrane region" description="Helical" evidence="2">
    <location>
        <begin position="67"/>
        <end position="86"/>
    </location>
</feature>
<feature type="transmembrane region" description="Helical" evidence="2">
    <location>
        <begin position="150"/>
        <end position="170"/>
    </location>
</feature>
<evidence type="ECO:0000313" key="4">
    <source>
        <dbReference type="EMBL" id="SCZ79403.1"/>
    </source>
</evidence>
<dbReference type="OrthoDB" id="6707571at2"/>
<feature type="transmembrane region" description="Helical" evidence="2">
    <location>
        <begin position="7"/>
        <end position="32"/>
    </location>
</feature>
<evidence type="ECO:0000259" key="3">
    <source>
        <dbReference type="Pfam" id="PF00892"/>
    </source>
</evidence>
<accession>A0A1G5RZG1</accession>
<dbReference type="InterPro" id="IPR037185">
    <property type="entry name" value="EmrE-like"/>
</dbReference>
<gene>
    <name evidence="4" type="ORF">SAMN03080599_01736</name>
</gene>
<feature type="transmembrane region" description="Helical" evidence="2">
    <location>
        <begin position="245"/>
        <end position="264"/>
    </location>
</feature>
<proteinExistence type="inferred from homology"/>
<dbReference type="AlphaFoldDB" id="A0A1G5RZG1"/>
<feature type="domain" description="EamA" evidence="3">
    <location>
        <begin position="153"/>
        <end position="286"/>
    </location>
</feature>
<feature type="domain" description="EamA" evidence="3">
    <location>
        <begin position="6"/>
        <end position="140"/>
    </location>
</feature>
<dbReference type="RefSeq" id="WP_092590561.1">
    <property type="nucleotide sequence ID" value="NZ_FMWL01000007.1"/>
</dbReference>
<evidence type="ECO:0000256" key="2">
    <source>
        <dbReference type="SAM" id="Phobius"/>
    </source>
</evidence>
<feature type="transmembrane region" description="Helical" evidence="2">
    <location>
        <begin position="213"/>
        <end position="233"/>
    </location>
</feature>
<dbReference type="PANTHER" id="PTHR22911:SF79">
    <property type="entry name" value="MOBA-LIKE NTP TRANSFERASE DOMAIN-CONTAINING PROTEIN"/>
    <property type="match status" value="1"/>
</dbReference>
<feature type="transmembrane region" description="Helical" evidence="2">
    <location>
        <begin position="38"/>
        <end position="55"/>
    </location>
</feature>
<dbReference type="Gene3D" id="1.10.3730.20">
    <property type="match status" value="1"/>
</dbReference>
<keyword evidence="2" id="KW-0472">Membrane</keyword>